<protein>
    <recommendedName>
        <fullName evidence="7">RNA-binding protein</fullName>
    </recommendedName>
</protein>
<dbReference type="SUPFAM" id="SSF52317">
    <property type="entry name" value="Class I glutamine amidotransferase-like"/>
    <property type="match status" value="1"/>
</dbReference>
<feature type="transmembrane region" description="Helical" evidence="2">
    <location>
        <begin position="6"/>
        <end position="25"/>
    </location>
</feature>
<sequence length="953" mass="100882">MILTAPWVLWAFVLLPVVWLLLRALPPRPREQAFPPIAILRGLGARNDDVARAPPWLLVLRCLAVALVIAACAQPFITRERAGITTSADTLLVIDNGWAAAPGWTQRLRAVDSILQRLSRNGHAVRLLLTAPPAGDEPVRVSGPQDPAILRTTLDPTEAQPWGVDRHAATTALQALVQGGWHGPVLYLADWLATPDDAAFAAALRAVGPVRDLRLPDADIVTLAPGHNGSEALDLRLRTVPRPVLRELALRAQTIDNSTLQVVHVTLPPDARQADVRLNLPVELRNQLDHVDVDAISGPASVRLLDENDRRRPVGLISGNASDTPLMGSLFYLRRVLAPGAELREGSLDSLLSRPLSILIAPDGTLGSPDARHKVEEWVRKGGTLIRFAGPLLVQAAGGPGLANPTSAPPSADAPGANVPGTNAPAADALLPVQLMDGERVLGGAMSWSKPEHLAPFDAQSPFHDLPVPGDVTVSKQVLARPSTDLDTHTWARLTDGTPLVTHAALGAGQVLLFHVTSTADWSNLPLSGLFVSMLQRLGERAVGIETPADQSLLSPYLTLDGAGVEGPPPAGAQAVRADAFGHIAVSAIHPPGLYGPRASRRALNVGDEAGEMLPQNATGTMMDLRGQAPDIALGPILAVLGLALILVDGVVAILLRSGGGRKAGRVSGRMTFLALVMAGAALASPAGAETRDYPDEPRVIVDHPDASSSVPGAALETRLGYIVTNHEDIDTVSREGLQGLSDYVNARTSAVLGHPDALVPERDDLSYYPMIYWPVTADATTTPARTAALNAYMRHGGILMIDTQGQDPATAQGGSDDSFTGSAPGTAAALRRMTAGLDIPPLMKLDDHHVLTHTFYLLHDFPGRYDGMPVWVAQEGDSTNDGVSPVIIGSNDWAHAWAVDDSGNTPYATIPDGAEQRTLAYRFGVNAVLYALTGNYKADQVHVPALLKRLGE</sequence>
<evidence type="ECO:0000256" key="2">
    <source>
        <dbReference type="SAM" id="Phobius"/>
    </source>
</evidence>
<feature type="domain" description="Aerotolerance regulator N-terminal" evidence="3">
    <location>
        <begin position="1"/>
        <end position="75"/>
    </location>
</feature>
<dbReference type="PANTHER" id="PTHR37464:SF1">
    <property type="entry name" value="BLL2463 PROTEIN"/>
    <property type="match status" value="1"/>
</dbReference>
<dbReference type="Pfam" id="PF13709">
    <property type="entry name" value="DUF4159"/>
    <property type="match status" value="1"/>
</dbReference>
<comment type="caution">
    <text evidence="5">The sequence shown here is derived from an EMBL/GenBank/DDBJ whole genome shotgun (WGS) entry which is preliminary data.</text>
</comment>
<name>A0A318PWX5_9PROT</name>
<evidence type="ECO:0008006" key="7">
    <source>
        <dbReference type="Google" id="ProtNLM"/>
    </source>
</evidence>
<dbReference type="PANTHER" id="PTHR37464">
    <property type="entry name" value="BLL2463 PROTEIN"/>
    <property type="match status" value="1"/>
</dbReference>
<proteinExistence type="predicted"/>
<feature type="region of interest" description="Disordered" evidence="1">
    <location>
        <begin position="805"/>
        <end position="825"/>
    </location>
</feature>
<evidence type="ECO:0000259" key="3">
    <source>
        <dbReference type="Pfam" id="PF07584"/>
    </source>
</evidence>
<dbReference type="InterPro" id="IPR025297">
    <property type="entry name" value="DUF4159"/>
</dbReference>
<dbReference type="AlphaFoldDB" id="A0A318PWX5"/>
<evidence type="ECO:0000313" key="5">
    <source>
        <dbReference type="EMBL" id="PYD64699.1"/>
    </source>
</evidence>
<dbReference type="InterPro" id="IPR011933">
    <property type="entry name" value="Double_TM_dom"/>
</dbReference>
<reference evidence="5 6" key="1">
    <citation type="submission" date="2017-07" db="EMBL/GenBank/DDBJ databases">
        <title>A draft genome sequence of Gluconacetobacter entanii LTH 4560.</title>
        <authorList>
            <person name="Skraban J."/>
            <person name="Cleenwerck I."/>
            <person name="Vandamme P."/>
            <person name="Trcek J."/>
        </authorList>
    </citation>
    <scope>NUCLEOTIDE SEQUENCE [LARGE SCALE GENOMIC DNA]</scope>
    <source>
        <strain evidence="5 6">LTH 4560</strain>
    </source>
</reference>
<evidence type="ECO:0000259" key="4">
    <source>
        <dbReference type="Pfam" id="PF13709"/>
    </source>
</evidence>
<dbReference type="RefSeq" id="WP_110912138.1">
    <property type="nucleotide sequence ID" value="NZ_NKUF01000001.1"/>
</dbReference>
<dbReference type="Gene3D" id="3.40.50.12140">
    <property type="entry name" value="Domain of unknown function DUF4159"/>
    <property type="match status" value="1"/>
</dbReference>
<dbReference type="EMBL" id="NKUF01000001">
    <property type="protein sequence ID" value="PYD64699.1"/>
    <property type="molecule type" value="Genomic_DNA"/>
</dbReference>
<organism evidence="5 6">
    <name type="scientific">Gluconacetobacter entanii</name>
    <dbReference type="NCBI Taxonomy" id="108528"/>
    <lineage>
        <taxon>Bacteria</taxon>
        <taxon>Pseudomonadati</taxon>
        <taxon>Pseudomonadota</taxon>
        <taxon>Alphaproteobacteria</taxon>
        <taxon>Acetobacterales</taxon>
        <taxon>Acetobacteraceae</taxon>
        <taxon>Gluconacetobacter</taxon>
    </lineage>
</organism>
<feature type="transmembrane region" description="Helical" evidence="2">
    <location>
        <begin position="632"/>
        <end position="656"/>
    </location>
</feature>
<keyword evidence="2" id="KW-1133">Transmembrane helix</keyword>
<feature type="transmembrane region" description="Helical" evidence="2">
    <location>
        <begin position="668"/>
        <end position="689"/>
    </location>
</feature>
<evidence type="ECO:0000256" key="1">
    <source>
        <dbReference type="SAM" id="MobiDB-lite"/>
    </source>
</evidence>
<dbReference type="Proteomes" id="UP000248301">
    <property type="component" value="Unassembled WGS sequence"/>
</dbReference>
<accession>A0A318PWX5</accession>
<feature type="compositionally biased region" description="Polar residues" evidence="1">
    <location>
        <begin position="805"/>
        <end position="824"/>
    </location>
</feature>
<dbReference type="OrthoDB" id="9773014at2"/>
<feature type="transmembrane region" description="Helical" evidence="2">
    <location>
        <begin position="56"/>
        <end position="77"/>
    </location>
</feature>
<feature type="domain" description="DUF4159" evidence="4">
    <location>
        <begin position="719"/>
        <end position="933"/>
    </location>
</feature>
<keyword evidence="2" id="KW-0812">Transmembrane</keyword>
<gene>
    <name evidence="5" type="ORF">CFR72_00655</name>
</gene>
<dbReference type="InterPro" id="IPR024163">
    <property type="entry name" value="Aerotolerance_reg_N"/>
</dbReference>
<keyword evidence="2" id="KW-0472">Membrane</keyword>
<dbReference type="InterPro" id="IPR029062">
    <property type="entry name" value="Class_I_gatase-like"/>
</dbReference>
<dbReference type="NCBIfam" id="TIGR02226">
    <property type="entry name" value="two_anch"/>
    <property type="match status" value="1"/>
</dbReference>
<dbReference type="Gene3D" id="3.40.50.880">
    <property type="match status" value="1"/>
</dbReference>
<dbReference type="Pfam" id="PF07584">
    <property type="entry name" value="BatA"/>
    <property type="match status" value="1"/>
</dbReference>
<feature type="region of interest" description="Disordered" evidence="1">
    <location>
        <begin position="400"/>
        <end position="423"/>
    </location>
</feature>
<evidence type="ECO:0000313" key="6">
    <source>
        <dbReference type="Proteomes" id="UP000248301"/>
    </source>
</evidence>